<organism evidence="2 3">
    <name type="scientific">Capsicum annuum</name>
    <name type="common">Capsicum pepper</name>
    <dbReference type="NCBI Taxonomy" id="4072"/>
    <lineage>
        <taxon>Eukaryota</taxon>
        <taxon>Viridiplantae</taxon>
        <taxon>Streptophyta</taxon>
        <taxon>Embryophyta</taxon>
        <taxon>Tracheophyta</taxon>
        <taxon>Spermatophyta</taxon>
        <taxon>Magnoliopsida</taxon>
        <taxon>eudicotyledons</taxon>
        <taxon>Gunneridae</taxon>
        <taxon>Pentapetalae</taxon>
        <taxon>asterids</taxon>
        <taxon>lamiids</taxon>
        <taxon>Solanales</taxon>
        <taxon>Solanaceae</taxon>
        <taxon>Solanoideae</taxon>
        <taxon>Capsiceae</taxon>
        <taxon>Capsicum</taxon>
    </lineage>
</organism>
<dbReference type="InterPro" id="IPR005474">
    <property type="entry name" value="Transketolase_N"/>
</dbReference>
<proteinExistence type="predicted"/>
<sequence>MRYNPKNPYWFNRDRFVLSAGHGCMLQYALLHLAGYDVVREEDLKRFRQGGSKTLDTPKTLRHLVLKSPLLGQLGQGIANVIGLALSETLCCSFQKLIAFDDDNHISIDGVTKISFTEDVGARFEALDWHVIWQKNGNTGYDEIRFVLPLRKQRQSQTNPLRSRLINYILKFQDSTALFKGRKRTMGAVKLQLPLPKNVDGVTMDPNPDCTFDALLVELSLIEKKLNASSKFTKIESFQLSASKDNSRRAFVLDYGSWVTYVVRPDPTQIDSFLCQIEFNSK</sequence>
<keyword evidence="3" id="KW-1185">Reference proteome</keyword>
<dbReference type="AlphaFoldDB" id="A0A2G3A6C9"/>
<evidence type="ECO:0000259" key="1">
    <source>
        <dbReference type="Pfam" id="PF00456"/>
    </source>
</evidence>
<evidence type="ECO:0000313" key="3">
    <source>
        <dbReference type="Proteomes" id="UP000222542"/>
    </source>
</evidence>
<feature type="domain" description="Transketolase N-terminal" evidence="1">
    <location>
        <begin position="94"/>
        <end position="146"/>
    </location>
</feature>
<dbReference type="InterPro" id="IPR029061">
    <property type="entry name" value="THDP-binding"/>
</dbReference>
<dbReference type="STRING" id="4072.A0A2G3A6C9"/>
<protein>
    <recommendedName>
        <fullName evidence="1">Transketolase N-terminal domain-containing protein</fullName>
    </recommendedName>
</protein>
<dbReference type="Pfam" id="PF00456">
    <property type="entry name" value="Transketolase_N"/>
    <property type="match status" value="2"/>
</dbReference>
<reference evidence="2 3" key="2">
    <citation type="journal article" date="2017" name="Genome Biol.">
        <title>New reference genome sequences of hot pepper reveal the massive evolution of plant disease-resistance genes by retroduplication.</title>
        <authorList>
            <person name="Kim S."/>
            <person name="Park J."/>
            <person name="Yeom S.I."/>
            <person name="Kim Y.M."/>
            <person name="Seo E."/>
            <person name="Kim K.T."/>
            <person name="Kim M.S."/>
            <person name="Lee J.M."/>
            <person name="Cheong K."/>
            <person name="Shin H.S."/>
            <person name="Kim S.B."/>
            <person name="Han K."/>
            <person name="Lee J."/>
            <person name="Park M."/>
            <person name="Lee H.A."/>
            <person name="Lee H.Y."/>
            <person name="Lee Y."/>
            <person name="Oh S."/>
            <person name="Lee J.H."/>
            <person name="Choi E."/>
            <person name="Choi E."/>
            <person name="Lee S.E."/>
            <person name="Jeon J."/>
            <person name="Kim H."/>
            <person name="Choi G."/>
            <person name="Song H."/>
            <person name="Lee J."/>
            <person name="Lee S.C."/>
            <person name="Kwon J.K."/>
            <person name="Lee H.Y."/>
            <person name="Koo N."/>
            <person name="Hong Y."/>
            <person name="Kim R.W."/>
            <person name="Kang W.H."/>
            <person name="Huh J.H."/>
            <person name="Kang B.C."/>
            <person name="Yang T.J."/>
            <person name="Lee Y.H."/>
            <person name="Bennetzen J.L."/>
            <person name="Choi D."/>
        </authorList>
    </citation>
    <scope>NUCLEOTIDE SEQUENCE [LARGE SCALE GENOMIC DNA]</scope>
    <source>
        <strain evidence="3">cv. CM334</strain>
    </source>
</reference>
<dbReference type="PANTHER" id="PTHR43522:SF2">
    <property type="entry name" value="TRANSKETOLASE 1-RELATED"/>
    <property type="match status" value="1"/>
</dbReference>
<comment type="caution">
    <text evidence="2">The sequence shown here is derived from an EMBL/GenBank/DDBJ whole genome shotgun (WGS) entry which is preliminary data.</text>
</comment>
<evidence type="ECO:0000313" key="2">
    <source>
        <dbReference type="EMBL" id="PHT89809.1"/>
    </source>
</evidence>
<dbReference type="EMBL" id="AYRZ02000002">
    <property type="protein sequence ID" value="PHT89809.1"/>
    <property type="molecule type" value="Genomic_DNA"/>
</dbReference>
<name>A0A2G3A6C9_CAPAN</name>
<dbReference type="Proteomes" id="UP000222542">
    <property type="component" value="Unassembled WGS sequence"/>
</dbReference>
<dbReference type="InterPro" id="IPR033247">
    <property type="entry name" value="Transketolase_fam"/>
</dbReference>
<gene>
    <name evidence="2" type="ORF">T459_04922</name>
</gene>
<dbReference type="GO" id="GO:0006098">
    <property type="term" value="P:pentose-phosphate shunt"/>
    <property type="evidence" value="ECO:0000318"/>
    <property type="project" value="GO_Central"/>
</dbReference>
<dbReference type="GO" id="GO:0004802">
    <property type="term" value="F:transketolase activity"/>
    <property type="evidence" value="ECO:0000318"/>
    <property type="project" value="GO_Central"/>
</dbReference>
<accession>A0A2G3A6C9</accession>
<dbReference type="Gramene" id="PHT89809">
    <property type="protein sequence ID" value="PHT89809"/>
    <property type="gene ID" value="T459_04922"/>
</dbReference>
<reference evidence="2 3" key="1">
    <citation type="journal article" date="2014" name="Nat. Genet.">
        <title>Genome sequence of the hot pepper provides insights into the evolution of pungency in Capsicum species.</title>
        <authorList>
            <person name="Kim S."/>
            <person name="Park M."/>
            <person name="Yeom S.I."/>
            <person name="Kim Y.M."/>
            <person name="Lee J.M."/>
            <person name="Lee H.A."/>
            <person name="Seo E."/>
            <person name="Choi J."/>
            <person name="Cheong K."/>
            <person name="Kim K.T."/>
            <person name="Jung K."/>
            <person name="Lee G.W."/>
            <person name="Oh S.K."/>
            <person name="Bae C."/>
            <person name="Kim S.B."/>
            <person name="Lee H.Y."/>
            <person name="Kim S.Y."/>
            <person name="Kim M.S."/>
            <person name="Kang B.C."/>
            <person name="Jo Y.D."/>
            <person name="Yang H.B."/>
            <person name="Jeong H.J."/>
            <person name="Kang W.H."/>
            <person name="Kwon J.K."/>
            <person name="Shin C."/>
            <person name="Lim J.Y."/>
            <person name="Park J.H."/>
            <person name="Huh J.H."/>
            <person name="Kim J.S."/>
            <person name="Kim B.D."/>
            <person name="Cohen O."/>
            <person name="Paran I."/>
            <person name="Suh M.C."/>
            <person name="Lee S.B."/>
            <person name="Kim Y.K."/>
            <person name="Shin Y."/>
            <person name="Noh S.J."/>
            <person name="Park J."/>
            <person name="Seo Y.S."/>
            <person name="Kwon S.Y."/>
            <person name="Kim H.A."/>
            <person name="Park J.M."/>
            <person name="Kim H.J."/>
            <person name="Choi S.B."/>
            <person name="Bosland P.W."/>
            <person name="Reeves G."/>
            <person name="Jo S.H."/>
            <person name="Lee B.W."/>
            <person name="Cho H.T."/>
            <person name="Choi H.S."/>
            <person name="Lee M.S."/>
            <person name="Yu Y."/>
            <person name="Do Choi Y."/>
            <person name="Park B.S."/>
            <person name="van Deynze A."/>
            <person name="Ashrafi H."/>
            <person name="Hill T."/>
            <person name="Kim W.T."/>
            <person name="Pai H.S."/>
            <person name="Ahn H.K."/>
            <person name="Yeam I."/>
            <person name="Giovannoni J.J."/>
            <person name="Rose J.K."/>
            <person name="Sorensen I."/>
            <person name="Lee S.J."/>
            <person name="Kim R.W."/>
            <person name="Choi I.Y."/>
            <person name="Choi B.S."/>
            <person name="Lim J.S."/>
            <person name="Lee Y.H."/>
            <person name="Choi D."/>
        </authorList>
    </citation>
    <scope>NUCLEOTIDE SEQUENCE [LARGE SCALE GENOMIC DNA]</scope>
    <source>
        <strain evidence="3">cv. CM334</strain>
    </source>
</reference>
<feature type="domain" description="Transketolase N-terminal" evidence="1">
    <location>
        <begin position="2"/>
        <end position="89"/>
    </location>
</feature>
<dbReference type="PANTHER" id="PTHR43522">
    <property type="entry name" value="TRANSKETOLASE"/>
    <property type="match status" value="1"/>
</dbReference>
<dbReference type="Gene3D" id="3.40.50.970">
    <property type="match status" value="2"/>
</dbReference>
<dbReference type="GO" id="GO:0005829">
    <property type="term" value="C:cytosol"/>
    <property type="evidence" value="ECO:0000318"/>
    <property type="project" value="GO_Central"/>
</dbReference>
<dbReference type="SUPFAM" id="SSF52518">
    <property type="entry name" value="Thiamin diphosphate-binding fold (THDP-binding)"/>
    <property type="match status" value="1"/>
</dbReference>